<gene>
    <name evidence="2" type="ORF">LCGC14_2515830</name>
</gene>
<evidence type="ECO:0000259" key="1">
    <source>
        <dbReference type="Pfam" id="PF23864"/>
    </source>
</evidence>
<name>A0A0F9BKS4_9ZZZZ</name>
<accession>A0A0F9BKS4</accession>
<comment type="caution">
    <text evidence="2">The sequence shown here is derived from an EMBL/GenBank/DDBJ whole genome shotgun (WGS) entry which is preliminary data.</text>
</comment>
<dbReference type="Pfam" id="PF23864">
    <property type="entry name" value="DUF7222"/>
    <property type="match status" value="1"/>
</dbReference>
<reference evidence="2" key="1">
    <citation type="journal article" date="2015" name="Nature">
        <title>Complex archaea that bridge the gap between prokaryotes and eukaryotes.</title>
        <authorList>
            <person name="Spang A."/>
            <person name="Saw J.H."/>
            <person name="Jorgensen S.L."/>
            <person name="Zaremba-Niedzwiedzka K."/>
            <person name="Martijn J."/>
            <person name="Lind A.E."/>
            <person name="van Eijk R."/>
            <person name="Schleper C."/>
            <person name="Guy L."/>
            <person name="Ettema T.J."/>
        </authorList>
    </citation>
    <scope>NUCLEOTIDE SEQUENCE</scope>
</reference>
<dbReference type="InterPro" id="IPR055646">
    <property type="entry name" value="DUF7222"/>
</dbReference>
<evidence type="ECO:0000313" key="2">
    <source>
        <dbReference type="EMBL" id="KKL14422.1"/>
    </source>
</evidence>
<sequence>MYKLTGDYTFQGMMPNDAHFFSTWKATQEQIREEAERTSGNDDLDNGFWKRVSWDVTTATEIKRLGVVTVATQYNKSDTKADYAYTVEWVEIEELISEWYHGCIEMAVDIWNTTHSDYDENFDENRTLLDVAGHGADMGVSGFIYYHDTIKFGKLWFDEIMEIVKEDCDSFGQNIQEFLSGFNCLDADTLNDALMTGLRHNDTVLNALAWYALEHVARAFEAQ</sequence>
<dbReference type="EMBL" id="LAZR01040464">
    <property type="protein sequence ID" value="KKL14422.1"/>
    <property type="molecule type" value="Genomic_DNA"/>
</dbReference>
<dbReference type="AlphaFoldDB" id="A0A0F9BKS4"/>
<proteinExistence type="predicted"/>
<protein>
    <recommendedName>
        <fullName evidence="1">DUF7222 domain-containing protein</fullName>
    </recommendedName>
</protein>
<organism evidence="2">
    <name type="scientific">marine sediment metagenome</name>
    <dbReference type="NCBI Taxonomy" id="412755"/>
    <lineage>
        <taxon>unclassified sequences</taxon>
        <taxon>metagenomes</taxon>
        <taxon>ecological metagenomes</taxon>
    </lineage>
</organism>
<feature type="domain" description="DUF7222" evidence="1">
    <location>
        <begin position="118"/>
        <end position="219"/>
    </location>
</feature>